<feature type="region of interest" description="Disordered" evidence="1">
    <location>
        <begin position="232"/>
        <end position="252"/>
    </location>
</feature>
<gene>
    <name evidence="2" type="ORF">CXG81DRAFT_27623</name>
</gene>
<proteinExistence type="predicted"/>
<keyword evidence="3" id="KW-1185">Reference proteome</keyword>
<dbReference type="GO" id="GO:0004526">
    <property type="term" value="F:ribonuclease P activity"/>
    <property type="evidence" value="ECO:0007669"/>
    <property type="project" value="TreeGrafter"/>
</dbReference>
<sequence length="466" mass="49924">MAPRVSPPSQRRQGLVQPKPRCYLAGAHATSSPAATATATATAAAAAADPASRATTASASCRMAALTHAIDQMPFMRRVTLMLPTMPGLGPAMAGLESLLAAPAASPGTVYQVRMPLSALLSPAFRALLVQAPHLAGLTPRRDLTTASSACLVGADLTLHLQKDDYASAGLAGQASPWTPAAHHVHRVRINLRDPAFVPGKSGFERVKWAFDHVLCEPWDWTLTQIPDAWRHRPSSPPATPTALDGPHDVREVPAPWTASRIHDVAQPVITADAVRRAATEPRRRRHAGKDDDDDDDGRPPPPPLTTDHPTPDDARHWALGVLDWIALARLNADAVTRLASDPPVDPYESCYALPFVATVREDVGVLTRDGITTGPQLAAWLQAITRAVMPQAPQPSTSSSPRLWTLPYLIVHAQGYRHAPVSWGGKARYNLDGTPGASSLVLLISYEADMTVTYQMVGPHDTTNF</sequence>
<dbReference type="AlphaFoldDB" id="A0A4P9X3M4"/>
<dbReference type="Proteomes" id="UP000274922">
    <property type="component" value="Unassembled WGS sequence"/>
</dbReference>
<dbReference type="OrthoDB" id="63112at2759"/>
<protein>
    <submittedName>
        <fullName evidence="2">Uncharacterized protein</fullName>
    </submittedName>
</protein>
<accession>A0A4P9X3M4</accession>
<dbReference type="GO" id="GO:0030681">
    <property type="term" value="C:multimeric ribonuclease P complex"/>
    <property type="evidence" value="ECO:0007669"/>
    <property type="project" value="TreeGrafter"/>
</dbReference>
<dbReference type="InterPro" id="IPR013893">
    <property type="entry name" value="RNase_P_Rpp40"/>
</dbReference>
<dbReference type="STRING" id="1555241.A0A4P9X3M4"/>
<dbReference type="GO" id="GO:0001682">
    <property type="term" value="P:tRNA 5'-leader removal"/>
    <property type="evidence" value="ECO:0007669"/>
    <property type="project" value="InterPro"/>
</dbReference>
<dbReference type="GO" id="GO:0000172">
    <property type="term" value="C:ribonuclease MRP complex"/>
    <property type="evidence" value="ECO:0007669"/>
    <property type="project" value="TreeGrafter"/>
</dbReference>
<dbReference type="GO" id="GO:0000171">
    <property type="term" value="F:ribonuclease MRP activity"/>
    <property type="evidence" value="ECO:0007669"/>
    <property type="project" value="TreeGrafter"/>
</dbReference>
<evidence type="ECO:0000313" key="2">
    <source>
        <dbReference type="EMBL" id="RKO99620.1"/>
    </source>
</evidence>
<evidence type="ECO:0000313" key="3">
    <source>
        <dbReference type="Proteomes" id="UP000274922"/>
    </source>
</evidence>
<feature type="region of interest" description="Disordered" evidence="1">
    <location>
        <begin position="269"/>
        <end position="313"/>
    </location>
</feature>
<dbReference type="GO" id="GO:0000447">
    <property type="term" value="P:endonucleolytic cleavage in ITS1 to separate SSU-rRNA from 5.8S rRNA and LSU-rRNA from tricistronic rRNA transcript (SSU-rRNA, 5.8S rRNA, LSU-rRNA)"/>
    <property type="evidence" value="ECO:0007669"/>
    <property type="project" value="TreeGrafter"/>
</dbReference>
<organism evidence="2 3">
    <name type="scientific">Caulochytrium protostelioides</name>
    <dbReference type="NCBI Taxonomy" id="1555241"/>
    <lineage>
        <taxon>Eukaryota</taxon>
        <taxon>Fungi</taxon>
        <taxon>Fungi incertae sedis</taxon>
        <taxon>Chytridiomycota</taxon>
        <taxon>Chytridiomycota incertae sedis</taxon>
        <taxon>Chytridiomycetes</taxon>
        <taxon>Caulochytriales</taxon>
        <taxon>Caulochytriaceae</taxon>
        <taxon>Caulochytrium</taxon>
    </lineage>
</organism>
<reference evidence="3" key="1">
    <citation type="journal article" date="2018" name="Nat. Microbiol.">
        <title>Leveraging single-cell genomics to expand the fungal tree of life.</title>
        <authorList>
            <person name="Ahrendt S.R."/>
            <person name="Quandt C.A."/>
            <person name="Ciobanu D."/>
            <person name="Clum A."/>
            <person name="Salamov A."/>
            <person name="Andreopoulos B."/>
            <person name="Cheng J.F."/>
            <person name="Woyke T."/>
            <person name="Pelin A."/>
            <person name="Henrissat B."/>
            <person name="Reynolds N.K."/>
            <person name="Benny G.L."/>
            <person name="Smith M.E."/>
            <person name="James T.Y."/>
            <person name="Grigoriev I.V."/>
        </authorList>
    </citation>
    <scope>NUCLEOTIDE SEQUENCE [LARGE SCALE GENOMIC DNA]</scope>
    <source>
        <strain evidence="3">ATCC 52028</strain>
    </source>
</reference>
<dbReference type="Pfam" id="PF08584">
    <property type="entry name" value="Ribonuc_P_40"/>
    <property type="match status" value="1"/>
</dbReference>
<name>A0A4P9X3M4_9FUNG</name>
<dbReference type="EMBL" id="ML014270">
    <property type="protein sequence ID" value="RKO99620.1"/>
    <property type="molecule type" value="Genomic_DNA"/>
</dbReference>
<dbReference type="PANTHER" id="PTHR15396">
    <property type="entry name" value="RIBONUCLEASE P PROTEIN SUBUNIT P40"/>
    <property type="match status" value="1"/>
</dbReference>
<evidence type="ECO:0000256" key="1">
    <source>
        <dbReference type="SAM" id="MobiDB-lite"/>
    </source>
</evidence>
<dbReference type="PANTHER" id="PTHR15396:SF1">
    <property type="entry name" value="RIBONUCLEASE P PROTEIN SUBUNIT P40"/>
    <property type="match status" value="1"/>
</dbReference>